<dbReference type="Proteomes" id="UP000789759">
    <property type="component" value="Unassembled WGS sequence"/>
</dbReference>
<feature type="non-terminal residue" evidence="1">
    <location>
        <position position="1"/>
    </location>
</feature>
<organism evidence="1 2">
    <name type="scientific">Cetraspora pellucida</name>
    <dbReference type="NCBI Taxonomy" id="1433469"/>
    <lineage>
        <taxon>Eukaryota</taxon>
        <taxon>Fungi</taxon>
        <taxon>Fungi incertae sedis</taxon>
        <taxon>Mucoromycota</taxon>
        <taxon>Glomeromycotina</taxon>
        <taxon>Glomeromycetes</taxon>
        <taxon>Diversisporales</taxon>
        <taxon>Gigasporaceae</taxon>
        <taxon>Cetraspora</taxon>
    </lineage>
</organism>
<evidence type="ECO:0000313" key="2">
    <source>
        <dbReference type="Proteomes" id="UP000789759"/>
    </source>
</evidence>
<protein>
    <submittedName>
        <fullName evidence="1">2620_t:CDS:1</fullName>
    </submittedName>
</protein>
<comment type="caution">
    <text evidence="1">The sequence shown here is derived from an EMBL/GenBank/DDBJ whole genome shotgun (WGS) entry which is preliminary data.</text>
</comment>
<proteinExistence type="predicted"/>
<accession>A0A9N9N6N1</accession>
<reference evidence="1" key="1">
    <citation type="submission" date="2021-06" db="EMBL/GenBank/DDBJ databases">
        <authorList>
            <person name="Kallberg Y."/>
            <person name="Tangrot J."/>
            <person name="Rosling A."/>
        </authorList>
    </citation>
    <scope>NUCLEOTIDE SEQUENCE</scope>
    <source>
        <strain evidence="1">FL966</strain>
    </source>
</reference>
<dbReference type="AlphaFoldDB" id="A0A9N9N6N1"/>
<dbReference type="EMBL" id="CAJVQA010011348">
    <property type="protein sequence ID" value="CAG8706400.1"/>
    <property type="molecule type" value="Genomic_DNA"/>
</dbReference>
<name>A0A9N9N6N1_9GLOM</name>
<evidence type="ECO:0000313" key="1">
    <source>
        <dbReference type="EMBL" id="CAG8706400.1"/>
    </source>
</evidence>
<keyword evidence="2" id="KW-1185">Reference proteome</keyword>
<sequence>NKLNDKKLNTTNNNFKVKSKNVRNFKECKDPIMFDPIRTLRLSNKNLRKQKLNNTNTIK</sequence>
<gene>
    <name evidence="1" type="ORF">CPELLU_LOCUS12101</name>
</gene>